<proteinExistence type="predicted"/>
<comment type="caution">
    <text evidence="1">The sequence shown here is derived from an EMBL/GenBank/DDBJ whole genome shotgun (WGS) entry which is preliminary data.</text>
</comment>
<accession>A0A7C3CFN0</accession>
<sequence length="218" mass="25419">MNLRMKRRERSLKSSRGGRYMKKFKNSSWVPPLSNREIACRAYRLVQRVAPECLCEPRPFPVVDLLEFHLERLTGFSLRVEELPPSMEAYIDTVARELVLSLSVYEELVSADSGRPRFTATHEVAHIDMHAGFFQVLREKGLRPFRAHRGALRPFEDSEHQADVYASAVLMPQPAVKRLVQACRRRRLTKEEIIKIMAKTFRVSRKAAMIRLKTYKEY</sequence>
<reference evidence="1" key="1">
    <citation type="journal article" date="2020" name="mSystems">
        <title>Genome- and Community-Level Interaction Insights into Carbon Utilization and Element Cycling Functions of Hydrothermarchaeota in Hydrothermal Sediment.</title>
        <authorList>
            <person name="Zhou Z."/>
            <person name="Liu Y."/>
            <person name="Xu W."/>
            <person name="Pan J."/>
            <person name="Luo Z.H."/>
            <person name="Li M."/>
        </authorList>
    </citation>
    <scope>NUCLEOTIDE SEQUENCE [LARGE SCALE GENOMIC DNA]</scope>
    <source>
        <strain evidence="1">HyVt-483</strain>
    </source>
</reference>
<gene>
    <name evidence="1" type="ORF">ENJ40_03490</name>
</gene>
<name>A0A7C3CFN0_9BACT</name>
<protein>
    <submittedName>
        <fullName evidence="1">ImmA/IrrE family metallo-endopeptidase</fullName>
    </submittedName>
</protein>
<dbReference type="AlphaFoldDB" id="A0A7C3CFN0"/>
<dbReference type="EMBL" id="DRMH01000038">
    <property type="protein sequence ID" value="HFC97510.1"/>
    <property type="molecule type" value="Genomic_DNA"/>
</dbReference>
<dbReference type="Proteomes" id="UP000886043">
    <property type="component" value="Unassembled WGS sequence"/>
</dbReference>
<organism evidence="1">
    <name type="scientific">Thermosulfurimonas dismutans</name>
    <dbReference type="NCBI Taxonomy" id="999894"/>
    <lineage>
        <taxon>Bacteria</taxon>
        <taxon>Pseudomonadati</taxon>
        <taxon>Thermodesulfobacteriota</taxon>
        <taxon>Thermodesulfobacteria</taxon>
        <taxon>Thermodesulfobacteriales</taxon>
        <taxon>Thermodesulfobacteriaceae</taxon>
        <taxon>Thermosulfurimonas</taxon>
    </lineage>
</organism>
<evidence type="ECO:0000313" key="1">
    <source>
        <dbReference type="EMBL" id="HFC97510.1"/>
    </source>
</evidence>